<feature type="transmembrane region" description="Helical" evidence="6">
    <location>
        <begin position="91"/>
        <end position="113"/>
    </location>
</feature>
<feature type="transmembrane region" description="Helical" evidence="6">
    <location>
        <begin position="167"/>
        <end position="188"/>
    </location>
</feature>
<comment type="caution">
    <text evidence="8">The sequence shown here is derived from an EMBL/GenBank/DDBJ whole genome shotgun (WGS) entry which is preliminary data.</text>
</comment>
<feature type="transmembrane region" description="Helical" evidence="6">
    <location>
        <begin position="285"/>
        <end position="305"/>
    </location>
</feature>
<keyword evidence="3 6" id="KW-0812">Transmembrane</keyword>
<dbReference type="Pfam" id="PF06454">
    <property type="entry name" value="THH1_TOM1-3_dom"/>
    <property type="match status" value="2"/>
</dbReference>
<feature type="domain" description="THH1/TOM1/TOM3" evidence="7">
    <location>
        <begin position="25"/>
        <end position="121"/>
    </location>
</feature>
<protein>
    <recommendedName>
        <fullName evidence="7">THH1/TOM1/TOM3 domain-containing protein</fullName>
    </recommendedName>
</protein>
<evidence type="ECO:0000259" key="7">
    <source>
        <dbReference type="Pfam" id="PF06454"/>
    </source>
</evidence>
<reference evidence="8 9" key="1">
    <citation type="journal article" date="2022" name="Nat. Plants">
        <title>Genomes of leafy and leafless Platanthera orchids illuminate the evolution of mycoheterotrophy.</title>
        <authorList>
            <person name="Li M.H."/>
            <person name="Liu K.W."/>
            <person name="Li Z."/>
            <person name="Lu H.C."/>
            <person name="Ye Q.L."/>
            <person name="Zhang D."/>
            <person name="Wang J.Y."/>
            <person name="Li Y.F."/>
            <person name="Zhong Z.M."/>
            <person name="Liu X."/>
            <person name="Yu X."/>
            <person name="Liu D.K."/>
            <person name="Tu X.D."/>
            <person name="Liu B."/>
            <person name="Hao Y."/>
            <person name="Liao X.Y."/>
            <person name="Jiang Y.T."/>
            <person name="Sun W.H."/>
            <person name="Chen J."/>
            <person name="Chen Y.Q."/>
            <person name="Ai Y."/>
            <person name="Zhai J.W."/>
            <person name="Wu S.S."/>
            <person name="Zhou Z."/>
            <person name="Hsiao Y.Y."/>
            <person name="Wu W.L."/>
            <person name="Chen Y.Y."/>
            <person name="Lin Y.F."/>
            <person name="Hsu J.L."/>
            <person name="Li C.Y."/>
            <person name="Wang Z.W."/>
            <person name="Zhao X."/>
            <person name="Zhong W.Y."/>
            <person name="Ma X.K."/>
            <person name="Ma L."/>
            <person name="Huang J."/>
            <person name="Chen G.Z."/>
            <person name="Huang M.Z."/>
            <person name="Huang L."/>
            <person name="Peng D.H."/>
            <person name="Luo Y.B."/>
            <person name="Zou S.Q."/>
            <person name="Chen S.P."/>
            <person name="Lan S."/>
            <person name="Tsai W.C."/>
            <person name="Van de Peer Y."/>
            <person name="Liu Z.J."/>
        </authorList>
    </citation>
    <scope>NUCLEOTIDE SEQUENCE [LARGE SCALE GENOMIC DNA]</scope>
    <source>
        <strain evidence="8">Lor288</strain>
    </source>
</reference>
<comment type="similarity">
    <text evidence="2">Belongs to the plant tobamovirus multiplication TOM1 protein family.</text>
</comment>
<evidence type="ECO:0000256" key="2">
    <source>
        <dbReference type="ARBA" id="ARBA00006779"/>
    </source>
</evidence>
<accession>A0ABR2M5H5</accession>
<dbReference type="InterPro" id="IPR009457">
    <property type="entry name" value="THH1/TOM1/TOM3_dom"/>
</dbReference>
<comment type="subcellular location">
    <subcellularLocation>
        <location evidence="1">Vacuole membrane</location>
        <topology evidence="1">Multi-pass membrane protein</topology>
    </subcellularLocation>
</comment>
<evidence type="ECO:0000256" key="5">
    <source>
        <dbReference type="ARBA" id="ARBA00023136"/>
    </source>
</evidence>
<feature type="transmembrane region" description="Helical" evidence="6">
    <location>
        <begin position="208"/>
        <end position="227"/>
    </location>
</feature>
<dbReference type="EMBL" id="JBBWWR010000012">
    <property type="protein sequence ID" value="KAK8958895.1"/>
    <property type="molecule type" value="Genomic_DNA"/>
</dbReference>
<feature type="transmembrane region" description="Helical" evidence="6">
    <location>
        <begin position="20"/>
        <end position="44"/>
    </location>
</feature>
<gene>
    <name evidence="8" type="ORF">KSP40_PGU018621</name>
</gene>
<keyword evidence="9" id="KW-1185">Reference proteome</keyword>
<name>A0ABR2M5H5_9ASPA</name>
<evidence type="ECO:0000313" key="9">
    <source>
        <dbReference type="Proteomes" id="UP001412067"/>
    </source>
</evidence>
<evidence type="ECO:0000313" key="8">
    <source>
        <dbReference type="EMBL" id="KAK8958895.1"/>
    </source>
</evidence>
<feature type="transmembrane region" description="Helical" evidence="6">
    <location>
        <begin position="248"/>
        <end position="265"/>
    </location>
</feature>
<dbReference type="Proteomes" id="UP001412067">
    <property type="component" value="Unassembled WGS sequence"/>
</dbReference>
<dbReference type="InterPro" id="IPR040226">
    <property type="entry name" value="THH1/TOM1/TOM3"/>
</dbReference>
<sequence>MPRLLGIVSSSCPSVPSFAAAAIVIVVDAAIAAVAFSQLLRIHLRSQQPTWNRQKVFHLMIGLYNVGYATSFISSLVAACQRWRCWSRGCGFILMAWPQILLLATFLLLLSFWTDLCHQASDDEEEDDDQSISQDLLEKSNSQKRSLHAQVRCCSFFKVRIGSRQKYVFLVIVLTFLFMIAMALLIWFARGKNPLEPLLMFKVYLDVFSSFIIILGVALAIYGGILFSKMRKVRSEMASTEMWKVASLAVVCLICFTSSSALALITSIPMFSHGHMDNFGCIKESVFLCLYYVVGSSVPSSCVLWSMREMPSRRIAERPPQSRIITIIRGSPPGQPNPQWRTAVANSQNKAQFVLVVAVRKEQRWERSFEKGAPDSCRKGAVDRLWR</sequence>
<feature type="transmembrane region" description="Helical" evidence="6">
    <location>
        <begin position="56"/>
        <end position="79"/>
    </location>
</feature>
<dbReference type="PANTHER" id="PTHR31142:SF4">
    <property type="entry name" value="OS01G0751300 PROTEIN"/>
    <property type="match status" value="1"/>
</dbReference>
<feature type="domain" description="THH1/TOM1/TOM3" evidence="7">
    <location>
        <begin position="168"/>
        <end position="316"/>
    </location>
</feature>
<dbReference type="PANTHER" id="PTHR31142">
    <property type="entry name" value="TOBAMOVIRUS MULTIPLICATION PROTEIN 1-LIKE ISOFORM X1"/>
    <property type="match status" value="1"/>
</dbReference>
<evidence type="ECO:0000256" key="1">
    <source>
        <dbReference type="ARBA" id="ARBA00004128"/>
    </source>
</evidence>
<evidence type="ECO:0000256" key="3">
    <source>
        <dbReference type="ARBA" id="ARBA00022692"/>
    </source>
</evidence>
<evidence type="ECO:0000256" key="4">
    <source>
        <dbReference type="ARBA" id="ARBA00022989"/>
    </source>
</evidence>
<keyword evidence="4 6" id="KW-1133">Transmembrane helix</keyword>
<evidence type="ECO:0000256" key="6">
    <source>
        <dbReference type="SAM" id="Phobius"/>
    </source>
</evidence>
<keyword evidence="5 6" id="KW-0472">Membrane</keyword>
<proteinExistence type="inferred from homology"/>
<organism evidence="8 9">
    <name type="scientific">Platanthera guangdongensis</name>
    <dbReference type="NCBI Taxonomy" id="2320717"/>
    <lineage>
        <taxon>Eukaryota</taxon>
        <taxon>Viridiplantae</taxon>
        <taxon>Streptophyta</taxon>
        <taxon>Embryophyta</taxon>
        <taxon>Tracheophyta</taxon>
        <taxon>Spermatophyta</taxon>
        <taxon>Magnoliopsida</taxon>
        <taxon>Liliopsida</taxon>
        <taxon>Asparagales</taxon>
        <taxon>Orchidaceae</taxon>
        <taxon>Orchidoideae</taxon>
        <taxon>Orchideae</taxon>
        <taxon>Orchidinae</taxon>
        <taxon>Platanthera</taxon>
    </lineage>
</organism>